<dbReference type="InterPro" id="IPR057135">
    <property type="entry name" value="At4g27190-like_LRR"/>
</dbReference>
<name>A0ABM4AH18_ZIZJJ</name>
<dbReference type="PANTHER" id="PTHR33463">
    <property type="entry name" value="NB-ARC DOMAIN-CONTAINING PROTEIN-RELATED"/>
    <property type="match status" value="1"/>
</dbReference>
<dbReference type="RefSeq" id="XP_060676022.1">
    <property type="nucleotide sequence ID" value="XM_060820039.1"/>
</dbReference>
<dbReference type="Gene3D" id="3.80.10.10">
    <property type="entry name" value="Ribonuclease Inhibitor"/>
    <property type="match status" value="3"/>
</dbReference>
<dbReference type="GeneID" id="132805147"/>
<keyword evidence="1" id="KW-0611">Plant defense</keyword>
<feature type="domain" description="Disease resistance protein At4g27190-like leucine-rich repeats" evidence="2">
    <location>
        <begin position="234"/>
        <end position="336"/>
    </location>
</feature>
<accession>A0ABM4AH18</accession>
<dbReference type="SUPFAM" id="SSF52058">
    <property type="entry name" value="L domain-like"/>
    <property type="match status" value="1"/>
</dbReference>
<protein>
    <submittedName>
        <fullName evidence="4">Uncharacterized protein LOC132805147</fullName>
    </submittedName>
</protein>
<dbReference type="InterPro" id="IPR050905">
    <property type="entry name" value="Plant_NBS-LRR"/>
</dbReference>
<evidence type="ECO:0000313" key="4">
    <source>
        <dbReference type="RefSeq" id="XP_060676022.1"/>
    </source>
</evidence>
<dbReference type="InterPro" id="IPR032675">
    <property type="entry name" value="LRR_dom_sf"/>
</dbReference>
<proteinExistence type="predicted"/>
<evidence type="ECO:0000313" key="3">
    <source>
        <dbReference type="Proteomes" id="UP001652623"/>
    </source>
</evidence>
<gene>
    <name evidence="4" type="primary">LOC132805147</name>
</gene>
<dbReference type="Proteomes" id="UP001652623">
    <property type="component" value="Chromosome 8"/>
</dbReference>
<dbReference type="PANTHER" id="PTHR33463:SF136">
    <property type="entry name" value="NB-ARC DOMAIN-CONTAINING PROTEIN"/>
    <property type="match status" value="1"/>
</dbReference>
<organism evidence="3 4">
    <name type="scientific">Ziziphus jujuba</name>
    <name type="common">Chinese jujube</name>
    <name type="synonym">Ziziphus sativa</name>
    <dbReference type="NCBI Taxonomy" id="326968"/>
    <lineage>
        <taxon>Eukaryota</taxon>
        <taxon>Viridiplantae</taxon>
        <taxon>Streptophyta</taxon>
        <taxon>Embryophyta</taxon>
        <taxon>Tracheophyta</taxon>
        <taxon>Spermatophyta</taxon>
        <taxon>Magnoliopsida</taxon>
        <taxon>eudicotyledons</taxon>
        <taxon>Gunneridae</taxon>
        <taxon>Pentapetalae</taxon>
        <taxon>rosids</taxon>
        <taxon>fabids</taxon>
        <taxon>Rosales</taxon>
        <taxon>Rhamnaceae</taxon>
        <taxon>Paliureae</taxon>
        <taxon>Ziziphus</taxon>
    </lineage>
</organism>
<keyword evidence="3" id="KW-1185">Reference proteome</keyword>
<dbReference type="Pfam" id="PF23247">
    <property type="entry name" value="LRR_RPS2"/>
    <property type="match status" value="2"/>
</dbReference>
<evidence type="ECO:0000256" key="1">
    <source>
        <dbReference type="ARBA" id="ARBA00022821"/>
    </source>
</evidence>
<sequence>MNDYSQQVALPSLKDLELSTLSSDKLLPDRPPEKFNMQNLTNLKIHGCNSLNYLLSFAMARNIAQLEHLEVRGCSVMEDALAINDKERMVKNKLLPNRKFLVLEDLPNLERFCSKSWAGFSSLARLRINNCPRLEIEDSIWKLPQLEILILNRIIVAQEARWNRQYEIDHEGLNEDDQEHAGIFPCLKFLVLDEVADRLMDSWKKNNHPAGRAFQNLKYLGVLRCHTLKNLVPVFQALRFLVVSKCHGMEYLLTPSTAKSLTQLRTTLIEKCERMIQIIADYNGSETEEGTEIVFDRLEELALRNLQNVRSFYSGNCVMKFPNLKRLIFQYCPQMVSFCEGNISTPNLKKLILSIGEGGVDLVFDKVMELDFDEDGVLLFDDYDFSSFPMQQLEEGDINAARRKLWLNNQG</sequence>
<evidence type="ECO:0000259" key="2">
    <source>
        <dbReference type="Pfam" id="PF23247"/>
    </source>
</evidence>
<feature type="domain" description="Disease resistance protein At4g27190-like leucine-rich repeats" evidence="2">
    <location>
        <begin position="13"/>
        <end position="135"/>
    </location>
</feature>
<reference evidence="4" key="1">
    <citation type="submission" date="2025-08" db="UniProtKB">
        <authorList>
            <consortium name="RefSeq"/>
        </authorList>
    </citation>
    <scope>IDENTIFICATION</scope>
    <source>
        <tissue evidence="4">Seedling</tissue>
    </source>
</reference>